<dbReference type="EMBL" id="CAJNOK010000230">
    <property type="protein sequence ID" value="CAF0738363.1"/>
    <property type="molecule type" value="Genomic_DNA"/>
</dbReference>
<keyword evidence="3" id="KW-0813">Transport</keyword>
<dbReference type="Gene3D" id="1.10.720.30">
    <property type="entry name" value="SAP domain"/>
    <property type="match status" value="1"/>
</dbReference>
<dbReference type="Proteomes" id="UP000682733">
    <property type="component" value="Unassembled WGS sequence"/>
</dbReference>
<evidence type="ECO:0000256" key="3">
    <source>
        <dbReference type="ARBA" id="ARBA00022448"/>
    </source>
</evidence>
<comment type="subcellular location">
    <subcellularLocation>
        <location evidence="2">Cell membrane</location>
        <topology evidence="2">Peripheral membrane protein</topology>
    </subcellularLocation>
    <subcellularLocation>
        <location evidence="1">Membrane</location>
        <topology evidence="1">Multi-pass membrane protein</topology>
    </subcellularLocation>
</comment>
<dbReference type="Gene3D" id="1.20.5.1010">
    <property type="entry name" value="TRPM, tetramerisation domain"/>
    <property type="match status" value="1"/>
</dbReference>
<proteinExistence type="predicted"/>
<dbReference type="Gene3D" id="1.20.140.150">
    <property type="match status" value="1"/>
</dbReference>
<dbReference type="InterPro" id="IPR005821">
    <property type="entry name" value="Ion_trans_dom"/>
</dbReference>
<keyword evidence="5 11" id="KW-0863">Zinc-finger</keyword>
<dbReference type="GO" id="GO:0030001">
    <property type="term" value="P:metal ion transport"/>
    <property type="evidence" value="ECO:0007669"/>
    <property type="project" value="TreeGrafter"/>
</dbReference>
<keyword evidence="6" id="KW-0862">Zinc</keyword>
<dbReference type="SMART" id="SM00184">
    <property type="entry name" value="RING"/>
    <property type="match status" value="1"/>
</dbReference>
<dbReference type="Pfam" id="PF13920">
    <property type="entry name" value="zf-C3HC4_3"/>
    <property type="match status" value="1"/>
</dbReference>
<dbReference type="SUPFAM" id="SSF57850">
    <property type="entry name" value="RING/U-box"/>
    <property type="match status" value="1"/>
</dbReference>
<evidence type="ECO:0000256" key="7">
    <source>
        <dbReference type="ARBA" id="ARBA00022989"/>
    </source>
</evidence>
<feature type="transmembrane region" description="Helical" evidence="13">
    <location>
        <begin position="2216"/>
        <end position="2235"/>
    </location>
</feature>
<feature type="region of interest" description="Disordered" evidence="12">
    <location>
        <begin position="149"/>
        <end position="186"/>
    </location>
</feature>
<dbReference type="GO" id="GO:0005886">
    <property type="term" value="C:plasma membrane"/>
    <property type="evidence" value="ECO:0007669"/>
    <property type="project" value="UniProtKB-SubCell"/>
</dbReference>
<dbReference type="EMBL" id="CAJOBA010000230">
    <property type="protein sequence ID" value="CAF3515419.1"/>
    <property type="molecule type" value="Genomic_DNA"/>
</dbReference>
<dbReference type="InterPro" id="IPR057299">
    <property type="entry name" value="RNF34_RFFL_SAP"/>
</dbReference>
<evidence type="ECO:0000256" key="1">
    <source>
        <dbReference type="ARBA" id="ARBA00004141"/>
    </source>
</evidence>
<feature type="transmembrane region" description="Helical" evidence="13">
    <location>
        <begin position="2179"/>
        <end position="2204"/>
    </location>
</feature>
<dbReference type="InterPro" id="IPR037162">
    <property type="entry name" value="TRPM_tetra_sf"/>
</dbReference>
<dbReference type="InterPro" id="IPR001841">
    <property type="entry name" value="Znf_RING"/>
</dbReference>
<evidence type="ECO:0000256" key="8">
    <source>
        <dbReference type="ARBA" id="ARBA00023065"/>
    </source>
</evidence>
<accession>A0A8S2CVK4</accession>
<evidence type="ECO:0000256" key="6">
    <source>
        <dbReference type="ARBA" id="ARBA00022833"/>
    </source>
</evidence>
<feature type="compositionally biased region" description="Low complexity" evidence="12">
    <location>
        <begin position="227"/>
        <end position="246"/>
    </location>
</feature>
<feature type="region of interest" description="Disordered" evidence="12">
    <location>
        <begin position="1189"/>
        <end position="1211"/>
    </location>
</feature>
<dbReference type="InterPro" id="IPR032415">
    <property type="entry name" value="TRPM_tetra"/>
</dbReference>
<evidence type="ECO:0000313" key="15">
    <source>
        <dbReference type="EMBL" id="CAF0738363.1"/>
    </source>
</evidence>
<dbReference type="SUPFAM" id="SSF57903">
    <property type="entry name" value="FYVE/PHD zinc finger"/>
    <property type="match status" value="1"/>
</dbReference>
<evidence type="ECO:0000256" key="5">
    <source>
        <dbReference type="ARBA" id="ARBA00022771"/>
    </source>
</evidence>
<feature type="transmembrane region" description="Helical" evidence="13">
    <location>
        <begin position="1629"/>
        <end position="1648"/>
    </location>
</feature>
<dbReference type="InterPro" id="IPR036361">
    <property type="entry name" value="SAP_dom_sf"/>
</dbReference>
<keyword evidence="5 11" id="KW-0479">Metal-binding</keyword>
<dbReference type="InterPro" id="IPR011011">
    <property type="entry name" value="Znf_FYVE_PHD"/>
</dbReference>
<feature type="transmembrane region" description="Helical" evidence="13">
    <location>
        <begin position="1464"/>
        <end position="1481"/>
    </location>
</feature>
<keyword evidence="8" id="KW-0406">Ion transport</keyword>
<reference evidence="15" key="1">
    <citation type="submission" date="2021-02" db="EMBL/GenBank/DDBJ databases">
        <authorList>
            <person name="Nowell W R."/>
        </authorList>
    </citation>
    <scope>NUCLEOTIDE SEQUENCE</scope>
</reference>
<keyword evidence="7 13" id="KW-1133">Transmembrane helix</keyword>
<feature type="compositionally biased region" description="Low complexity" evidence="12">
    <location>
        <begin position="149"/>
        <end position="163"/>
    </location>
</feature>
<dbReference type="Pfam" id="PF00520">
    <property type="entry name" value="Ion_trans"/>
    <property type="match status" value="1"/>
</dbReference>
<evidence type="ECO:0000313" key="17">
    <source>
        <dbReference type="Proteomes" id="UP000677228"/>
    </source>
</evidence>
<feature type="transmembrane region" description="Helical" evidence="13">
    <location>
        <begin position="2247"/>
        <end position="2271"/>
    </location>
</feature>
<dbReference type="PANTHER" id="PTHR13800">
    <property type="entry name" value="TRANSIENT RECEPTOR POTENTIAL CATION CHANNEL, SUBFAMILY M, MEMBER 6"/>
    <property type="match status" value="1"/>
</dbReference>
<dbReference type="FunFam" id="3.30.40.10:FF:000110">
    <property type="entry name" value="E3 ubiquitin-protein ligase RNF34 isoform X1"/>
    <property type="match status" value="1"/>
</dbReference>
<feature type="transmembrane region" description="Helical" evidence="13">
    <location>
        <begin position="1572"/>
        <end position="1598"/>
    </location>
</feature>
<evidence type="ECO:0000259" key="14">
    <source>
        <dbReference type="PROSITE" id="PS50089"/>
    </source>
</evidence>
<dbReference type="CDD" id="cd00065">
    <property type="entry name" value="FYVE_like_SF"/>
    <property type="match status" value="1"/>
</dbReference>
<evidence type="ECO:0000313" key="16">
    <source>
        <dbReference type="EMBL" id="CAF3515419.1"/>
    </source>
</evidence>
<dbReference type="InterPro" id="IPR050927">
    <property type="entry name" value="TRPM"/>
</dbReference>
<dbReference type="Pfam" id="PF22968">
    <property type="entry name" value="RNF34L-like_3rd"/>
    <property type="match status" value="1"/>
</dbReference>
<evidence type="ECO:0000256" key="9">
    <source>
        <dbReference type="ARBA" id="ARBA00023136"/>
    </source>
</evidence>
<evidence type="ECO:0000256" key="12">
    <source>
        <dbReference type="SAM" id="MobiDB-lite"/>
    </source>
</evidence>
<feature type="transmembrane region" description="Helical" evidence="13">
    <location>
        <begin position="1429"/>
        <end position="1452"/>
    </location>
</feature>
<name>A0A8S2CVK4_9BILA</name>
<dbReference type="Pfam" id="PF23632">
    <property type="entry name" value="SAP_RNF34_RFFL"/>
    <property type="match status" value="1"/>
</dbReference>
<protein>
    <recommendedName>
        <fullName evidence="14">RING-type domain-containing protein</fullName>
    </recommendedName>
</protein>
<feature type="compositionally biased region" description="Polar residues" evidence="12">
    <location>
        <begin position="308"/>
        <end position="349"/>
    </location>
</feature>
<feature type="compositionally biased region" description="Acidic residues" evidence="12">
    <location>
        <begin position="1200"/>
        <end position="1211"/>
    </location>
</feature>
<feature type="region of interest" description="Disordered" evidence="12">
    <location>
        <begin position="221"/>
        <end position="246"/>
    </location>
</feature>
<dbReference type="Gene3D" id="1.10.720.140">
    <property type="match status" value="1"/>
</dbReference>
<dbReference type="GO" id="GO:0051262">
    <property type="term" value="P:protein tetramerization"/>
    <property type="evidence" value="ECO:0007669"/>
    <property type="project" value="InterPro"/>
</dbReference>
<evidence type="ECO:0000256" key="10">
    <source>
        <dbReference type="ARBA" id="ARBA00023303"/>
    </source>
</evidence>
<dbReference type="SUPFAM" id="SSF68906">
    <property type="entry name" value="SAP domain"/>
    <property type="match status" value="1"/>
</dbReference>
<organism evidence="15 17">
    <name type="scientific">Didymodactylos carnosus</name>
    <dbReference type="NCBI Taxonomy" id="1234261"/>
    <lineage>
        <taxon>Eukaryota</taxon>
        <taxon>Metazoa</taxon>
        <taxon>Spiralia</taxon>
        <taxon>Gnathifera</taxon>
        <taxon>Rotifera</taxon>
        <taxon>Eurotatoria</taxon>
        <taxon>Bdelloidea</taxon>
        <taxon>Philodinida</taxon>
        <taxon>Philodinidae</taxon>
        <taxon>Didymodactylos</taxon>
    </lineage>
</organism>
<dbReference type="Proteomes" id="UP000677228">
    <property type="component" value="Unassembled WGS sequence"/>
</dbReference>
<dbReference type="GO" id="GO:0008270">
    <property type="term" value="F:zinc ion binding"/>
    <property type="evidence" value="ECO:0007669"/>
    <property type="project" value="UniProtKB-KW"/>
</dbReference>
<keyword evidence="4 13" id="KW-0812">Transmembrane</keyword>
<evidence type="ECO:0000256" key="2">
    <source>
        <dbReference type="ARBA" id="ARBA00004202"/>
    </source>
</evidence>
<feature type="domain" description="RING-type" evidence="14">
    <location>
        <begin position="435"/>
        <end position="470"/>
    </location>
</feature>
<dbReference type="InterPro" id="IPR041491">
    <property type="entry name" value="TRPM_SLOG"/>
</dbReference>
<feature type="compositionally biased region" description="Basic and acidic residues" evidence="12">
    <location>
        <begin position="1189"/>
        <end position="1199"/>
    </location>
</feature>
<dbReference type="InterPro" id="IPR013083">
    <property type="entry name" value="Znf_RING/FYVE/PHD"/>
</dbReference>
<dbReference type="Pfam" id="PF16519">
    <property type="entry name" value="TRPM_tetra"/>
    <property type="match status" value="1"/>
</dbReference>
<dbReference type="PANTHER" id="PTHR13800:SF1">
    <property type="entry name" value="TRANSIENT RECEPTOR POTENTIAL CATION CHANNEL TRPM"/>
    <property type="match status" value="1"/>
</dbReference>
<dbReference type="CDD" id="cd16500">
    <property type="entry name" value="RING-HC_CARP"/>
    <property type="match status" value="1"/>
</dbReference>
<dbReference type="PROSITE" id="PS50089">
    <property type="entry name" value="ZF_RING_2"/>
    <property type="match status" value="1"/>
</dbReference>
<evidence type="ECO:0000256" key="4">
    <source>
        <dbReference type="ARBA" id="ARBA00022692"/>
    </source>
</evidence>
<gene>
    <name evidence="15" type="ORF">OVA965_LOCUS1282</name>
    <name evidence="16" type="ORF">TMI583_LOCUS1283</name>
</gene>
<dbReference type="InterPro" id="IPR057366">
    <property type="entry name" value="TRPM-like"/>
</dbReference>
<dbReference type="GO" id="GO:0005261">
    <property type="term" value="F:monoatomic cation channel activity"/>
    <property type="evidence" value="ECO:0007669"/>
    <property type="project" value="TreeGrafter"/>
</dbReference>
<feature type="compositionally biased region" description="Low complexity" evidence="12">
    <location>
        <begin position="284"/>
        <end position="302"/>
    </location>
</feature>
<keyword evidence="10" id="KW-0407">Ion channel</keyword>
<keyword evidence="9 13" id="KW-0472">Membrane</keyword>
<dbReference type="Pfam" id="PF25508">
    <property type="entry name" value="TRPM2"/>
    <property type="match status" value="1"/>
</dbReference>
<evidence type="ECO:0000256" key="11">
    <source>
        <dbReference type="PROSITE-ProRule" id="PRU00175"/>
    </source>
</evidence>
<feature type="region of interest" description="Disordered" evidence="12">
    <location>
        <begin position="269"/>
        <end position="368"/>
    </location>
</feature>
<feature type="transmembrane region" description="Helical" evidence="13">
    <location>
        <begin position="1501"/>
        <end position="1518"/>
    </location>
</feature>
<dbReference type="Gene3D" id="3.30.40.10">
    <property type="entry name" value="Zinc/RING finger domain, C3HC4 (zinc finger)"/>
    <property type="match status" value="1"/>
</dbReference>
<feature type="compositionally biased region" description="Polar residues" evidence="12">
    <location>
        <begin position="269"/>
        <end position="283"/>
    </location>
</feature>
<comment type="caution">
    <text evidence="15">The sequence shown here is derived from an EMBL/GenBank/DDBJ whole genome shotgun (WGS) entry which is preliminary data.</text>
</comment>
<evidence type="ECO:0000256" key="13">
    <source>
        <dbReference type="SAM" id="Phobius"/>
    </source>
</evidence>
<feature type="transmembrane region" description="Helical" evidence="13">
    <location>
        <begin position="1367"/>
        <end position="1386"/>
    </location>
</feature>
<dbReference type="Pfam" id="PF18139">
    <property type="entry name" value="LSDAT_euk"/>
    <property type="match status" value="1"/>
</dbReference>
<sequence>MPTPPFSNDQCERCNTAYTLIKRKKNCIVCRQSFCPNCAPRERHYPCRVCLICQLISSESSTQEQLLAVKVKHLRSYLQAKNIPNHTCTEKQELVDLIVRSRHLPFHYLQQQAAQNNSTNSNNNYFTTQTTIPPNQQFQTNYFNTTSFSTSASSSSSSSTASNMPPPPPPPKQTNSNPSHPFTNFQHTMSSFASQMNHFAANLQDYVSSTVSGVLHHALHPQHPEANNTNTNHTSTPNSGNTSSFNFGTTMNAPGFASYTFSSPGSFVYTSSTNGNQQTPPSDNAQYQQPPPQQNRRSNPQPNRHRQGTSSSTTNLHNPDQRTANNMHHNSQSTPTNLQASNNSNQNVEGATAQPPPPQRIRRKSLSDIKDDQNIEDLSIKELKEILATNFVNYKGCVEKSELIEKVQRLYRDRTSQQEKAKELDGMSTGDTELCKVCMDSTVECVFLDCGHMVTCVKCGKLLAECPICRQNIIRVVRLDNVGNLSWIQRSFKKRECVKFIPVLSQPDHCHCGKAYYLHDEQHVSSNHNFLSTNEKWSTQRNTEVYPTDAYGTIEFEGQQHPTKAQYVRLAHDTRPDLILKLFIKEWNLKLPRLVISIDGGIANFELQPKLKRVLKKGLFRAAKTTGAWIITNGTNTGVVKHVGDALFVKSPKVKSDIVVIGFAPWGVVEGRETFIGANKLVSYHSMTTPTKNCATLNSNHYYFLLVDNGTTGKFGGEVVLRKKFERFLSRQRSMNIPGHAKLSNIPVVCVVVEGGTNTIRMVLENVTNIPSVPVVVCDGSGRAADLIAFTHRYARDDGTMPLEIQEQLIQTIIKTFGYTREQAQNLFLELMLCVKRKDLITVFRMGEESQDIDLAILTALLRSQGSSHFDQLTLALHWNRVDIARSYFHHGHQWVENELYQIMMSALVTDKVEFVQLLLENGIYMQKFLTISRLEELYNTKEGPPNTIHFIMKDIRKLRKTVSLGRYTLPDIGLVIEKLMGHGYRSNYTRRRFRHRYVSLNEKLKVKRTKSDIDDTFPYPYNELLLWTVLMKRHQMAIFMWQRGEEAMAKALVATRLNKSLSKEADDDELEVEVSAELGNYAEQFRQLALGILEQCYKDNADKTCQLLTYELKNWSDWTCLSLAVIAHHQEFVAHKCCQMLLNDLWMGGMSIRRYSFIYVIGAILFPPLVFRIEFKTPEELQQMPKTAEEHLATHEDGEISDNDEDDEKEDNENLMVFEPPQPQQSVQEIPIDRSLLQQSQNGEFDSLIQLTSSRIAQYKNTLDSTNIAATNIVADTHSHHISVVPQSSLTTFLTPKQQQPRQKQTSLSWIRRFILNLSNRNKNNHDINQFQSTIDETAGGERVRKRTLSIKERFYEFYNAPITKFWQNALFFLLFLLLFTYTVLVRTPAKPSIPEILVTIYLGTFALDTTREILFTTSPHFIRKLTLYFSDFIHIFDTLALLAYGIGFALRFHPRTIHIGRLFYCLNVSYWYLHLLNYIGVNKTVGPYINIAAQNLIDLFNFIIIILVVLMSFGVSRQAIRYPNRSWTWDSVKQIFIEPYFMIYGEVYADTIDPPCTDEKSSEPECQPGFWITPITMTVFLIFCNILLLSILIATFNNTYLRISKQSDQLWKYQRYFIVLKYEAKPMLAPPLIFISHILFILKLIYRCCRSKKLKFDHGLKLFLTEKEVFDIHDFEEENMDEYFVIKDKLLRNTTEEQVAVTAERVDSIALRTDDIYQRETHNKIVLQNLDWRLQRLEELNLQIFDTVQTIASGSSFPHKTTFQSPFVKDDCRRSFALKSPVVRRDQHDIAVQYKSKNYNFETSAENIPIPRISLHGSHGIISHHFDSKLITDNDELSQYHSQLRKIKRRSSLSPPLCVRSHPISNFTFESNEPSTIRPRLEPISKKTNYNIHEKMINSPSLHNIPLSSITSLPSFQMRQKNLPQLLTVPKNQSSKGISLMKKSSTIIDGQMKHSDEQSLENAFKILNVKQLTSNVEQNENYYHDSDVAYISTVGVKINEYTSITDSIDTSMYDRSTSPIQYSSSLTSEEMKQLRSEKTMTKKNNNAQDDDMLHSAEESTHNLIGQFIKKRVRKLSITNVNNHSNIEQTIYQQRRHSLSDSKNNTEITISLLNIPSDLNISSSSIDDMVFAALFCILSISTNRWYTTSTIQAGLWKICRTSPGIPTLCYSSLNRTSAIFALSGLILIFIGLILTIVLTLFGLERPEQKRNISCLTTIVLLLGSISLGISYVSYSNIQRQFGYSYFFMIISQVFTFLATTLTAFSVGRIIPVA</sequence>
<dbReference type="InterPro" id="IPR055111">
    <property type="entry name" value="RNF34_RFFL_HeH"/>
</dbReference>